<evidence type="ECO:0000256" key="8">
    <source>
        <dbReference type="SAM" id="MobiDB-lite"/>
    </source>
</evidence>
<sequence length="408" mass="44592">NSEAMPSGRIPSDVPGFVVNLWHLVQDPAAQQLISWSDDGKSFLITDGNLLAREVLPCYFKHSNLSSFVRQLNLYSFRKMIRPDLITEFAHPCFQRDSPHRMSEIRRVPQNSAAAAAAANKGRVRSDLASVKAKQSGNEEELTRLRTENQQLWLEVQYLRQQQRHHQDAVRWLLNFFSLLMPKRRAPAQMAIESGQPVAKRQRLATFSCSGGDVGSSGGAGVGTSSAEGEVTIEDVTEFLMSSDSPQASVAVAAAAAALPPPRQQQQQQQIGFNDEQLQTEQSPVDSQSEPALSSDIDSIVGSSSMNLPSPMHQMFDNPNQLPPLDAFLDFIDPASSHEADNQLLSLLADPSEQLHVSLEEFVEPQPQPHSDSAQASPSQSASSVEESESSAPNNKSKQALVPHPLIG</sequence>
<keyword evidence="6" id="KW-0539">Nucleus</keyword>
<dbReference type="PROSITE" id="PS00434">
    <property type="entry name" value="HSF_DOMAIN"/>
    <property type="match status" value="1"/>
</dbReference>
<reference evidence="10 11" key="1">
    <citation type="submission" date="2017-06" db="EMBL/GenBank/DDBJ databases">
        <title>A platform for efficient transgenesis in Macrostomum lignano, a flatworm model organism for stem cell research.</title>
        <authorList>
            <person name="Berezikov E."/>
        </authorList>
    </citation>
    <scope>NUCLEOTIDE SEQUENCE [LARGE SCALE GENOMIC DNA]</scope>
    <source>
        <strain evidence="10">DV1</strain>
        <tissue evidence="10">Whole organism</tissue>
    </source>
</reference>
<evidence type="ECO:0000313" key="10">
    <source>
        <dbReference type="EMBL" id="PAA77855.1"/>
    </source>
</evidence>
<keyword evidence="11" id="KW-1185">Reference proteome</keyword>
<dbReference type="GO" id="GO:0005634">
    <property type="term" value="C:nucleus"/>
    <property type="evidence" value="ECO:0007669"/>
    <property type="project" value="UniProtKB-SubCell"/>
</dbReference>
<evidence type="ECO:0000259" key="9">
    <source>
        <dbReference type="PROSITE" id="PS00434"/>
    </source>
</evidence>
<keyword evidence="3" id="KW-0805">Transcription regulation</keyword>
<evidence type="ECO:0000256" key="3">
    <source>
        <dbReference type="ARBA" id="ARBA00023015"/>
    </source>
</evidence>
<dbReference type="InterPro" id="IPR000232">
    <property type="entry name" value="HSF_DNA-bd"/>
</dbReference>
<evidence type="ECO:0000256" key="1">
    <source>
        <dbReference type="ARBA" id="ARBA00004123"/>
    </source>
</evidence>
<keyword evidence="5" id="KW-0804">Transcription</keyword>
<dbReference type="OrthoDB" id="60033at2759"/>
<feature type="compositionally biased region" description="Low complexity" evidence="8">
    <location>
        <begin position="369"/>
        <end position="393"/>
    </location>
</feature>
<feature type="domain" description="HSF-type DNA-binding" evidence="9">
    <location>
        <begin position="56"/>
        <end position="80"/>
    </location>
</feature>
<accession>A0A267FVK5</accession>
<dbReference type="Proteomes" id="UP000215902">
    <property type="component" value="Unassembled WGS sequence"/>
</dbReference>
<evidence type="ECO:0000256" key="4">
    <source>
        <dbReference type="ARBA" id="ARBA00023125"/>
    </source>
</evidence>
<dbReference type="PRINTS" id="PR00056">
    <property type="entry name" value="HSFDOMAIN"/>
</dbReference>
<evidence type="ECO:0000256" key="2">
    <source>
        <dbReference type="ARBA" id="ARBA00006403"/>
    </source>
</evidence>
<comment type="subcellular location">
    <subcellularLocation>
        <location evidence="1">Nucleus</location>
    </subcellularLocation>
</comment>
<dbReference type="STRING" id="282301.A0A267FVK5"/>
<evidence type="ECO:0000313" key="11">
    <source>
        <dbReference type="Proteomes" id="UP000215902"/>
    </source>
</evidence>
<organism evidence="10 11">
    <name type="scientific">Macrostomum lignano</name>
    <dbReference type="NCBI Taxonomy" id="282301"/>
    <lineage>
        <taxon>Eukaryota</taxon>
        <taxon>Metazoa</taxon>
        <taxon>Spiralia</taxon>
        <taxon>Lophotrochozoa</taxon>
        <taxon>Platyhelminthes</taxon>
        <taxon>Rhabditophora</taxon>
        <taxon>Macrostomorpha</taxon>
        <taxon>Macrostomida</taxon>
        <taxon>Macrostomidae</taxon>
        <taxon>Macrostomum</taxon>
    </lineage>
</organism>
<evidence type="ECO:0000256" key="7">
    <source>
        <dbReference type="RuleBase" id="RU004020"/>
    </source>
</evidence>
<comment type="similarity">
    <text evidence="2 7">Belongs to the HSF family.</text>
</comment>
<evidence type="ECO:0000256" key="5">
    <source>
        <dbReference type="ARBA" id="ARBA00023163"/>
    </source>
</evidence>
<evidence type="ECO:0000256" key="6">
    <source>
        <dbReference type="ARBA" id="ARBA00023242"/>
    </source>
</evidence>
<dbReference type="SUPFAM" id="SSF46785">
    <property type="entry name" value="Winged helix' DNA-binding domain"/>
    <property type="match status" value="1"/>
</dbReference>
<feature type="region of interest" description="Disordered" evidence="8">
    <location>
        <begin position="276"/>
        <end position="321"/>
    </location>
</feature>
<dbReference type="InterPro" id="IPR036388">
    <property type="entry name" value="WH-like_DNA-bd_sf"/>
</dbReference>
<dbReference type="InterPro" id="IPR036390">
    <property type="entry name" value="WH_DNA-bd_sf"/>
</dbReference>
<dbReference type="EMBL" id="NIVC01000719">
    <property type="protein sequence ID" value="PAA77855.1"/>
    <property type="molecule type" value="Genomic_DNA"/>
</dbReference>
<dbReference type="Pfam" id="PF00447">
    <property type="entry name" value="HSF_DNA-bind"/>
    <property type="match status" value="1"/>
</dbReference>
<dbReference type="GO" id="GO:0003700">
    <property type="term" value="F:DNA-binding transcription factor activity"/>
    <property type="evidence" value="ECO:0007669"/>
    <property type="project" value="InterPro"/>
</dbReference>
<dbReference type="Gene3D" id="1.10.10.10">
    <property type="entry name" value="Winged helix-like DNA-binding domain superfamily/Winged helix DNA-binding domain"/>
    <property type="match status" value="1"/>
</dbReference>
<feature type="compositionally biased region" description="Low complexity" evidence="8">
    <location>
        <begin position="294"/>
        <end position="305"/>
    </location>
</feature>
<gene>
    <name evidence="10" type="ORF">BOX15_Mlig001228g12</name>
</gene>
<dbReference type="SMART" id="SM00415">
    <property type="entry name" value="HSF"/>
    <property type="match status" value="1"/>
</dbReference>
<keyword evidence="4" id="KW-0238">DNA-binding</keyword>
<dbReference type="PANTHER" id="PTHR10015">
    <property type="entry name" value="HEAT SHOCK TRANSCRIPTION FACTOR"/>
    <property type="match status" value="1"/>
</dbReference>
<dbReference type="PANTHER" id="PTHR10015:SF427">
    <property type="entry name" value="HEAT SHOCK FACTOR PROTEIN"/>
    <property type="match status" value="1"/>
</dbReference>
<feature type="non-terminal residue" evidence="10">
    <location>
        <position position="1"/>
    </location>
</feature>
<protein>
    <recommendedName>
        <fullName evidence="9">HSF-type DNA-binding domain-containing protein</fullName>
    </recommendedName>
</protein>
<dbReference type="AlphaFoldDB" id="A0A267FVK5"/>
<feature type="region of interest" description="Disordered" evidence="8">
    <location>
        <begin position="359"/>
        <end position="408"/>
    </location>
</feature>
<dbReference type="FunFam" id="1.10.10.10:FF:000027">
    <property type="entry name" value="Heat shock transcription factor 1"/>
    <property type="match status" value="1"/>
</dbReference>
<proteinExistence type="inferred from homology"/>
<name>A0A267FVK5_9PLAT</name>
<comment type="caution">
    <text evidence="10">The sequence shown here is derived from an EMBL/GenBank/DDBJ whole genome shotgun (WGS) entry which is preliminary data.</text>
</comment>
<dbReference type="GO" id="GO:0043565">
    <property type="term" value="F:sequence-specific DNA binding"/>
    <property type="evidence" value="ECO:0007669"/>
    <property type="project" value="InterPro"/>
</dbReference>
<feature type="compositionally biased region" description="Polar residues" evidence="8">
    <location>
        <begin position="276"/>
        <end position="292"/>
    </location>
</feature>